<keyword evidence="1 3" id="KW-0963">Cytoplasm</keyword>
<dbReference type="Pfam" id="PF01668">
    <property type="entry name" value="SmpB"/>
    <property type="match status" value="1"/>
</dbReference>
<comment type="similarity">
    <text evidence="3">Belongs to the SmpB family.</text>
</comment>
<dbReference type="GO" id="GO:0070929">
    <property type="term" value="P:trans-translation"/>
    <property type="evidence" value="ECO:0007669"/>
    <property type="project" value="UniProtKB-UniRule"/>
</dbReference>
<dbReference type="CDD" id="cd09294">
    <property type="entry name" value="SmpB"/>
    <property type="match status" value="1"/>
</dbReference>
<dbReference type="STRING" id="1798542.A3F54_05495"/>
<dbReference type="Gene3D" id="2.40.280.10">
    <property type="match status" value="1"/>
</dbReference>
<dbReference type="HAMAP" id="MF_00023">
    <property type="entry name" value="SmpB"/>
    <property type="match status" value="1"/>
</dbReference>
<evidence type="ECO:0000256" key="1">
    <source>
        <dbReference type="ARBA" id="ARBA00022490"/>
    </source>
</evidence>
<sequence length="155" mass="17396">MPQLVFNKQGLFNYTVTESFEAGIKLLGSEVKSIKLGHINLKGSYVSLKDGAAWLMQAHVSAYEPSKGKPGSLFAAKRPRKLLLSQKELDWLQGKLSGANLTIIPVKLYTKGAFIKVEIALARSKKQHDKREIIKKREIDRSIRRSLKGRNFSDS</sequence>
<dbReference type="EMBL" id="MHKD01000013">
    <property type="protein sequence ID" value="OGY84531.1"/>
    <property type="molecule type" value="Genomic_DNA"/>
</dbReference>
<evidence type="ECO:0000256" key="2">
    <source>
        <dbReference type="ARBA" id="ARBA00022884"/>
    </source>
</evidence>
<keyword evidence="2 3" id="KW-0694">RNA-binding</keyword>
<accession>A0A1G2B5S9</accession>
<dbReference type="GO" id="GO:0070930">
    <property type="term" value="P:trans-translation-dependent protein tagging"/>
    <property type="evidence" value="ECO:0007669"/>
    <property type="project" value="TreeGrafter"/>
</dbReference>
<evidence type="ECO:0000256" key="3">
    <source>
        <dbReference type="HAMAP-Rule" id="MF_00023"/>
    </source>
</evidence>
<comment type="subcellular location">
    <subcellularLocation>
        <location evidence="3">Cytoplasm</location>
    </subcellularLocation>
    <text evidence="3">The tmRNA-SmpB complex associates with stalled 70S ribosomes.</text>
</comment>
<name>A0A1G2B5S9_9BACT</name>
<reference evidence="4 5" key="1">
    <citation type="journal article" date="2016" name="Nat. Commun.">
        <title>Thousands of microbial genomes shed light on interconnected biogeochemical processes in an aquifer system.</title>
        <authorList>
            <person name="Anantharaman K."/>
            <person name="Brown C.T."/>
            <person name="Hug L.A."/>
            <person name="Sharon I."/>
            <person name="Castelle C.J."/>
            <person name="Probst A.J."/>
            <person name="Thomas B.C."/>
            <person name="Singh A."/>
            <person name="Wilkins M.J."/>
            <person name="Karaoz U."/>
            <person name="Brodie E.L."/>
            <person name="Williams K.H."/>
            <person name="Hubbard S.S."/>
            <person name="Banfield J.F."/>
        </authorList>
    </citation>
    <scope>NUCLEOTIDE SEQUENCE [LARGE SCALE GENOMIC DNA]</scope>
</reference>
<dbReference type="NCBIfam" id="TIGR00086">
    <property type="entry name" value="smpB"/>
    <property type="match status" value="1"/>
</dbReference>
<dbReference type="InterPro" id="IPR023620">
    <property type="entry name" value="SmpB"/>
</dbReference>
<evidence type="ECO:0000313" key="5">
    <source>
        <dbReference type="Proteomes" id="UP000176952"/>
    </source>
</evidence>
<organism evidence="4 5">
    <name type="scientific">Candidatus Kerfeldbacteria bacterium RIFCSPHIGHO2_12_FULL_48_17</name>
    <dbReference type="NCBI Taxonomy" id="1798542"/>
    <lineage>
        <taxon>Bacteria</taxon>
        <taxon>Candidatus Kerfeldiibacteriota</taxon>
    </lineage>
</organism>
<evidence type="ECO:0000313" key="4">
    <source>
        <dbReference type="EMBL" id="OGY84531.1"/>
    </source>
</evidence>
<dbReference type="PROSITE" id="PS01317">
    <property type="entry name" value="SSRP"/>
    <property type="match status" value="1"/>
</dbReference>
<dbReference type="InterPro" id="IPR020081">
    <property type="entry name" value="SsrA-bd_prot_CS"/>
</dbReference>
<comment type="caution">
    <text evidence="4">The sequence shown here is derived from an EMBL/GenBank/DDBJ whole genome shotgun (WGS) entry which is preliminary data.</text>
</comment>
<comment type="function">
    <text evidence="3">Required for rescue of stalled ribosomes mediated by trans-translation. Binds to transfer-messenger RNA (tmRNA), required for stable association of tmRNA with ribosomes. tmRNA and SmpB together mimic tRNA shape, replacing the anticodon stem-loop with SmpB. tmRNA is encoded by the ssrA gene; the 2 termini fold to resemble tRNA(Ala) and it encodes a 'tag peptide', a short internal open reading frame. During trans-translation Ala-aminoacylated tmRNA acts like a tRNA, entering the A-site of stalled ribosomes, displacing the stalled mRNA. The ribosome then switches to translate the ORF on the tmRNA; the nascent peptide is terminated with the 'tag peptide' encoded by the tmRNA and targeted for degradation. The ribosome is freed to recommence translation, which seems to be the essential function of trans-translation.</text>
</comment>
<dbReference type="SUPFAM" id="SSF74982">
    <property type="entry name" value="Small protein B (SmpB)"/>
    <property type="match status" value="1"/>
</dbReference>
<protein>
    <recommendedName>
        <fullName evidence="3">SsrA-binding protein</fullName>
    </recommendedName>
    <alternativeName>
        <fullName evidence="3">Small protein B</fullName>
    </alternativeName>
</protein>
<dbReference type="GO" id="GO:0003723">
    <property type="term" value="F:RNA binding"/>
    <property type="evidence" value="ECO:0007669"/>
    <property type="project" value="UniProtKB-UniRule"/>
</dbReference>
<dbReference type="GO" id="GO:0005829">
    <property type="term" value="C:cytosol"/>
    <property type="evidence" value="ECO:0007669"/>
    <property type="project" value="TreeGrafter"/>
</dbReference>
<gene>
    <name evidence="3" type="primary">smpB</name>
    <name evidence="4" type="ORF">A3F54_05495</name>
</gene>
<dbReference type="InterPro" id="IPR000037">
    <property type="entry name" value="SsrA-bd_prot"/>
</dbReference>
<dbReference type="PANTHER" id="PTHR30308">
    <property type="entry name" value="TMRNA-BINDING COMPONENT OF TRANS-TRANSLATION TAGGING COMPLEX"/>
    <property type="match status" value="1"/>
</dbReference>
<dbReference type="PANTHER" id="PTHR30308:SF2">
    <property type="entry name" value="SSRA-BINDING PROTEIN"/>
    <property type="match status" value="1"/>
</dbReference>
<proteinExistence type="inferred from homology"/>
<dbReference type="NCBIfam" id="NF003843">
    <property type="entry name" value="PRK05422.1"/>
    <property type="match status" value="1"/>
</dbReference>
<dbReference type="AlphaFoldDB" id="A0A1G2B5S9"/>
<dbReference type="Proteomes" id="UP000176952">
    <property type="component" value="Unassembled WGS sequence"/>
</dbReference>